<gene>
    <name evidence="2" type="ORF">PMAYCL1PPCAC_03497</name>
</gene>
<organism evidence="2 3">
    <name type="scientific">Pristionchus mayeri</name>
    <dbReference type="NCBI Taxonomy" id="1317129"/>
    <lineage>
        <taxon>Eukaryota</taxon>
        <taxon>Metazoa</taxon>
        <taxon>Ecdysozoa</taxon>
        <taxon>Nematoda</taxon>
        <taxon>Chromadorea</taxon>
        <taxon>Rhabditida</taxon>
        <taxon>Rhabditina</taxon>
        <taxon>Diplogasteromorpha</taxon>
        <taxon>Diplogasteroidea</taxon>
        <taxon>Neodiplogasteridae</taxon>
        <taxon>Pristionchus</taxon>
    </lineage>
</organism>
<evidence type="ECO:0000256" key="1">
    <source>
        <dbReference type="SAM" id="MobiDB-lite"/>
    </source>
</evidence>
<dbReference type="AlphaFoldDB" id="A0AAN5C808"/>
<name>A0AAN5C808_9BILA</name>
<reference evidence="3" key="1">
    <citation type="submission" date="2022-10" db="EMBL/GenBank/DDBJ databases">
        <title>Genome assembly of Pristionchus species.</title>
        <authorList>
            <person name="Yoshida K."/>
            <person name="Sommer R.J."/>
        </authorList>
    </citation>
    <scope>NUCLEOTIDE SEQUENCE [LARGE SCALE GENOMIC DNA]</scope>
    <source>
        <strain evidence="3">RS5460</strain>
    </source>
</reference>
<sequence>IPFNARPDQVRVKEELVEAFEQIDNHEEPHGSEAPILVKNEGETINYSDSSKARYRLPRPPSPSVKTEAPDYLESQNYSLLRAQILLYQLDLDSTPSPLIVQQLQQLQQQLKQLHLAPEEEQLQAQLLQQLSLRLQQLQQSKAGGEMAHRPSPPLVPLLMEPTPASEKDTVVPSIDDGEMEPCPTPPPVPIPVEPTHASEQDTVVPSIDYDETTSYFSVSSIPLTDEAPLAAGVTLQQTQQLMQQLEIVPSPPPLTVMQQQLLEQLQLQLQQLLQSESAGETTPPPSLPLPMDTTHCSAKDTVVVSIDIDETALCLSVSSIPPSVETTPASEK</sequence>
<evidence type="ECO:0000313" key="3">
    <source>
        <dbReference type="Proteomes" id="UP001328107"/>
    </source>
</evidence>
<feature type="region of interest" description="Disordered" evidence="1">
    <location>
        <begin position="49"/>
        <end position="69"/>
    </location>
</feature>
<feature type="non-terminal residue" evidence="2">
    <location>
        <position position="333"/>
    </location>
</feature>
<proteinExistence type="predicted"/>
<accession>A0AAN5C808</accession>
<protein>
    <submittedName>
        <fullName evidence="2">Uncharacterized protein</fullName>
    </submittedName>
</protein>
<evidence type="ECO:0000313" key="2">
    <source>
        <dbReference type="EMBL" id="GMR33302.1"/>
    </source>
</evidence>
<keyword evidence="3" id="KW-1185">Reference proteome</keyword>
<feature type="non-terminal residue" evidence="2">
    <location>
        <position position="1"/>
    </location>
</feature>
<dbReference type="EMBL" id="BTRK01000001">
    <property type="protein sequence ID" value="GMR33302.1"/>
    <property type="molecule type" value="Genomic_DNA"/>
</dbReference>
<dbReference type="Proteomes" id="UP001328107">
    <property type="component" value="Unassembled WGS sequence"/>
</dbReference>
<comment type="caution">
    <text evidence="2">The sequence shown here is derived from an EMBL/GenBank/DDBJ whole genome shotgun (WGS) entry which is preliminary data.</text>
</comment>